<accession>A0A444VPP5</accession>
<organism evidence="1 2">
    <name type="scientific">Flagellimonas olearia</name>
    <dbReference type="NCBI Taxonomy" id="552546"/>
    <lineage>
        <taxon>Bacteria</taxon>
        <taxon>Pseudomonadati</taxon>
        <taxon>Bacteroidota</taxon>
        <taxon>Flavobacteriia</taxon>
        <taxon>Flavobacteriales</taxon>
        <taxon>Flavobacteriaceae</taxon>
        <taxon>Flagellimonas</taxon>
    </lineage>
</organism>
<evidence type="ECO:0000313" key="2">
    <source>
        <dbReference type="Proteomes" id="UP000290261"/>
    </source>
</evidence>
<evidence type="ECO:0000313" key="1">
    <source>
        <dbReference type="EMBL" id="RYC52679.1"/>
    </source>
</evidence>
<dbReference type="InterPro" id="IPR013783">
    <property type="entry name" value="Ig-like_fold"/>
</dbReference>
<dbReference type="Proteomes" id="UP000290261">
    <property type="component" value="Unassembled WGS sequence"/>
</dbReference>
<dbReference type="SUPFAM" id="SSF49265">
    <property type="entry name" value="Fibronectin type III"/>
    <property type="match status" value="1"/>
</dbReference>
<gene>
    <name evidence="1" type="ORF">DN53_00220</name>
</gene>
<comment type="caution">
    <text evidence="1">The sequence shown here is derived from an EMBL/GenBank/DDBJ whole genome shotgun (WGS) entry which is preliminary data.</text>
</comment>
<proteinExistence type="predicted"/>
<keyword evidence="2" id="KW-1185">Reference proteome</keyword>
<evidence type="ECO:0008006" key="3">
    <source>
        <dbReference type="Google" id="ProtNLM"/>
    </source>
</evidence>
<dbReference type="Gene3D" id="2.60.40.10">
    <property type="entry name" value="Immunoglobulins"/>
    <property type="match status" value="1"/>
</dbReference>
<dbReference type="AlphaFoldDB" id="A0A444VPP5"/>
<dbReference type="InterPro" id="IPR036116">
    <property type="entry name" value="FN3_sf"/>
</dbReference>
<sequence length="191" mass="20713">MGTLPTNGEPCSDYSEVSGDDTKVLILFKWNAAESAQNYNLIISESGSEVTQKNVNGLETTVPLDRGKTYAWQVNAINSDGETNSNTYSFTTPGIPEGNYAPYAAQISVEFITETSEMLVSWVGEDEDGDILSYDVVIFWEGTTGETFTGLMETTLETVSYIPSTAYTVQVTSKETSGNFSISIVEGTTPE</sequence>
<name>A0A444VPP5_9FLAO</name>
<reference evidence="1 2" key="1">
    <citation type="submission" date="2014-04" db="EMBL/GenBank/DDBJ databases">
        <title>Whole genome of Muricauda olearia.</title>
        <authorList>
            <person name="Zhang X.-H."/>
            <person name="Tang K."/>
        </authorList>
    </citation>
    <scope>NUCLEOTIDE SEQUENCE [LARGE SCALE GENOMIC DNA]</scope>
    <source>
        <strain evidence="1 2">Th120</strain>
    </source>
</reference>
<dbReference type="EMBL" id="JJMP01000001">
    <property type="protein sequence ID" value="RYC52679.1"/>
    <property type="molecule type" value="Genomic_DNA"/>
</dbReference>
<protein>
    <recommendedName>
        <fullName evidence="3">Fibronectin type-III domain-containing protein</fullName>
    </recommendedName>
</protein>